<dbReference type="AlphaFoldDB" id="A0A6F8T7Y8"/>
<name>A0A6F8T7Y8_9GAMM</name>
<dbReference type="EMBL" id="AP022839">
    <property type="protein sequence ID" value="BCA96579.1"/>
    <property type="molecule type" value="Genomic_DNA"/>
</dbReference>
<sequence>MKLKLALLSVSIFYIAACTHTPTVGEKMLNRSDETKKLSLQWTKGEKDIIESKQLEKRRNKLIYSGNKKIAQGKKLISNGENELSKGNKMLDRSHAKLENGKRLQEDSKTQFIEQYSGRLK</sequence>
<feature type="chain" id="PRO_5026274871" description="Lipoprotein" evidence="1">
    <location>
        <begin position="17"/>
        <end position="121"/>
    </location>
</feature>
<evidence type="ECO:0000313" key="3">
    <source>
        <dbReference type="Proteomes" id="UP000502894"/>
    </source>
</evidence>
<dbReference type="RefSeq" id="WP_173237855.1">
    <property type="nucleotide sequence ID" value="NZ_AP022839.1"/>
</dbReference>
<protein>
    <recommendedName>
        <fullName evidence="4">Lipoprotein</fullName>
    </recommendedName>
</protein>
<keyword evidence="3" id="KW-1185">Reference proteome</keyword>
<keyword evidence="1" id="KW-0732">Signal</keyword>
<organism evidence="2 3">
    <name type="scientific">Legionella antarctica</name>
    <dbReference type="NCBI Taxonomy" id="2708020"/>
    <lineage>
        <taxon>Bacteria</taxon>
        <taxon>Pseudomonadati</taxon>
        <taxon>Pseudomonadota</taxon>
        <taxon>Gammaproteobacteria</taxon>
        <taxon>Legionellales</taxon>
        <taxon>Legionellaceae</taxon>
        <taxon>Legionella</taxon>
    </lineage>
</organism>
<evidence type="ECO:0000256" key="1">
    <source>
        <dbReference type="SAM" id="SignalP"/>
    </source>
</evidence>
<proteinExistence type="predicted"/>
<feature type="signal peptide" evidence="1">
    <location>
        <begin position="1"/>
        <end position="16"/>
    </location>
</feature>
<accession>A0A6F8T7Y8</accession>
<evidence type="ECO:0000313" key="2">
    <source>
        <dbReference type="EMBL" id="BCA96579.1"/>
    </source>
</evidence>
<dbReference type="KEGG" id="lant:TUM19329_29400"/>
<reference evidence="2" key="1">
    <citation type="journal article" date="2020" name="Microbiol. Resour. Announc.">
        <title>Complete Genome Sequence of Novel Psychrotolerant Legionella Strain TUM19329, Isolated from Antarctic Lake Sediment.</title>
        <authorList>
            <person name="Shimada S."/>
            <person name="Nakai R."/>
            <person name="Aoki K."/>
            <person name="Shimoeda N."/>
            <person name="Ohno G."/>
            <person name="Miyazaki Y."/>
            <person name="Kudoh S."/>
            <person name="Imura S."/>
            <person name="Watanabe K."/>
            <person name="Ishii Y."/>
            <person name="Tateda K."/>
        </authorList>
    </citation>
    <scope>NUCLEOTIDE SEQUENCE [LARGE SCALE GENOMIC DNA]</scope>
    <source>
        <strain evidence="2">TUM19329</strain>
    </source>
</reference>
<gene>
    <name evidence="2" type="ORF">TUM19329_29400</name>
</gene>
<evidence type="ECO:0008006" key="4">
    <source>
        <dbReference type="Google" id="ProtNLM"/>
    </source>
</evidence>
<dbReference type="Proteomes" id="UP000502894">
    <property type="component" value="Chromosome"/>
</dbReference>